<evidence type="ECO:0000256" key="3">
    <source>
        <dbReference type="ARBA" id="ARBA00022481"/>
    </source>
</evidence>
<keyword evidence="4" id="KW-0145">Chemotaxis</keyword>
<evidence type="ECO:0000259" key="14">
    <source>
        <dbReference type="PROSITE" id="PS50885"/>
    </source>
</evidence>
<dbReference type="InterPro" id="IPR003660">
    <property type="entry name" value="HAMP_dom"/>
</dbReference>
<evidence type="ECO:0000256" key="10">
    <source>
        <dbReference type="ARBA" id="ARBA00029447"/>
    </source>
</evidence>
<dbReference type="GO" id="GO:0006935">
    <property type="term" value="P:chemotaxis"/>
    <property type="evidence" value="ECO:0007669"/>
    <property type="project" value="UniProtKB-KW"/>
</dbReference>
<evidence type="ECO:0000256" key="5">
    <source>
        <dbReference type="ARBA" id="ARBA00022519"/>
    </source>
</evidence>
<name>A0A5C8ZIU5_9ACTN</name>
<organism evidence="15 16">
    <name type="scientific">Quadrisphaera setariae</name>
    <dbReference type="NCBI Taxonomy" id="2593304"/>
    <lineage>
        <taxon>Bacteria</taxon>
        <taxon>Bacillati</taxon>
        <taxon>Actinomycetota</taxon>
        <taxon>Actinomycetes</taxon>
        <taxon>Kineosporiales</taxon>
        <taxon>Kineosporiaceae</taxon>
        <taxon>Quadrisphaera</taxon>
    </lineage>
</organism>
<dbReference type="PROSITE" id="PS50111">
    <property type="entry name" value="CHEMOTAXIS_TRANSDUC_2"/>
    <property type="match status" value="1"/>
</dbReference>
<dbReference type="SMART" id="SM00304">
    <property type="entry name" value="HAMP"/>
    <property type="match status" value="1"/>
</dbReference>
<keyword evidence="5" id="KW-0997">Cell inner membrane</keyword>
<dbReference type="PROSITE" id="PS50885">
    <property type="entry name" value="HAMP"/>
    <property type="match status" value="1"/>
</dbReference>
<dbReference type="Proteomes" id="UP000321234">
    <property type="component" value="Unassembled WGS sequence"/>
</dbReference>
<dbReference type="SMART" id="SM00283">
    <property type="entry name" value="MA"/>
    <property type="match status" value="1"/>
</dbReference>
<evidence type="ECO:0000256" key="6">
    <source>
        <dbReference type="ARBA" id="ARBA00022692"/>
    </source>
</evidence>
<feature type="domain" description="HAMP" evidence="14">
    <location>
        <begin position="229"/>
        <end position="281"/>
    </location>
</feature>
<dbReference type="OrthoDB" id="1115140at2"/>
<proteinExistence type="inferred from homology"/>
<dbReference type="PANTHER" id="PTHR32089:SF112">
    <property type="entry name" value="LYSOZYME-LIKE PROTEIN-RELATED"/>
    <property type="match status" value="1"/>
</dbReference>
<dbReference type="InterPro" id="IPR004090">
    <property type="entry name" value="Chemotax_Me-accpt_rcpt"/>
</dbReference>
<evidence type="ECO:0000256" key="12">
    <source>
        <dbReference type="SAM" id="Phobius"/>
    </source>
</evidence>
<keyword evidence="3" id="KW-0488">Methylation</keyword>
<evidence type="ECO:0000256" key="2">
    <source>
        <dbReference type="ARBA" id="ARBA00022475"/>
    </source>
</evidence>
<dbReference type="InterPro" id="IPR004089">
    <property type="entry name" value="MCPsignal_dom"/>
</dbReference>
<evidence type="ECO:0000256" key="11">
    <source>
        <dbReference type="PROSITE-ProRule" id="PRU00284"/>
    </source>
</evidence>
<keyword evidence="9 11" id="KW-0807">Transducer</keyword>
<evidence type="ECO:0000256" key="4">
    <source>
        <dbReference type="ARBA" id="ARBA00022500"/>
    </source>
</evidence>
<feature type="transmembrane region" description="Helical" evidence="12">
    <location>
        <begin position="30"/>
        <end position="50"/>
    </location>
</feature>
<evidence type="ECO:0000256" key="7">
    <source>
        <dbReference type="ARBA" id="ARBA00022989"/>
    </source>
</evidence>
<dbReference type="Pfam" id="PF02203">
    <property type="entry name" value="TarH"/>
    <property type="match status" value="1"/>
</dbReference>
<keyword evidence="16" id="KW-1185">Reference proteome</keyword>
<keyword evidence="7 12" id="KW-1133">Transmembrane helix</keyword>
<reference evidence="15 16" key="1">
    <citation type="submission" date="2019-07" db="EMBL/GenBank/DDBJ databases">
        <title>Quadrisphaera sp. strain DD2A genome sequencing and assembly.</title>
        <authorList>
            <person name="Kim I."/>
        </authorList>
    </citation>
    <scope>NUCLEOTIDE SEQUENCE [LARGE SCALE GENOMIC DNA]</scope>
    <source>
        <strain evidence="15 16">DD2A</strain>
    </source>
</reference>
<dbReference type="GO" id="GO:0005886">
    <property type="term" value="C:plasma membrane"/>
    <property type="evidence" value="ECO:0007669"/>
    <property type="project" value="UniProtKB-SubCell"/>
</dbReference>
<evidence type="ECO:0000256" key="8">
    <source>
        <dbReference type="ARBA" id="ARBA00023136"/>
    </source>
</evidence>
<comment type="subcellular location">
    <subcellularLocation>
        <location evidence="1">Cell inner membrane</location>
        <topology evidence="1">Multi-pass membrane protein</topology>
    </subcellularLocation>
</comment>
<protein>
    <submittedName>
        <fullName evidence="15">HAMP domain-containing protein</fullName>
    </submittedName>
</protein>
<comment type="caution">
    <text evidence="15">The sequence shown here is derived from an EMBL/GenBank/DDBJ whole genome shotgun (WGS) entry which is preliminary data.</text>
</comment>
<dbReference type="CDD" id="cd06225">
    <property type="entry name" value="HAMP"/>
    <property type="match status" value="1"/>
</dbReference>
<evidence type="ECO:0000313" key="15">
    <source>
        <dbReference type="EMBL" id="TXR57985.1"/>
    </source>
</evidence>
<keyword evidence="8 12" id="KW-0472">Membrane</keyword>
<dbReference type="EMBL" id="VKAC01000001">
    <property type="protein sequence ID" value="TXR57985.1"/>
    <property type="molecule type" value="Genomic_DNA"/>
</dbReference>
<evidence type="ECO:0000259" key="13">
    <source>
        <dbReference type="PROSITE" id="PS50111"/>
    </source>
</evidence>
<dbReference type="InterPro" id="IPR035440">
    <property type="entry name" value="4HB_MCP_dom_sf"/>
</dbReference>
<dbReference type="PRINTS" id="PR00260">
    <property type="entry name" value="CHEMTRNSDUCR"/>
</dbReference>
<dbReference type="Gene3D" id="1.10.287.950">
    <property type="entry name" value="Methyl-accepting chemotaxis protein"/>
    <property type="match status" value="1"/>
</dbReference>
<feature type="domain" description="Methyl-accepting transducer" evidence="13">
    <location>
        <begin position="286"/>
        <end position="529"/>
    </location>
</feature>
<dbReference type="Pfam" id="PF00015">
    <property type="entry name" value="MCPsignal"/>
    <property type="match status" value="1"/>
</dbReference>
<keyword evidence="6 12" id="KW-0812">Transmembrane</keyword>
<gene>
    <name evidence="15" type="ORF">FMM08_01830</name>
</gene>
<dbReference type="SUPFAM" id="SSF47170">
    <property type="entry name" value="Aspartate receptor, ligand-binding domain"/>
    <property type="match status" value="1"/>
</dbReference>
<evidence type="ECO:0000256" key="9">
    <source>
        <dbReference type="ARBA" id="ARBA00023224"/>
    </source>
</evidence>
<dbReference type="InterPro" id="IPR003122">
    <property type="entry name" value="Tar_rcpt_lig-bd"/>
</dbReference>
<accession>A0A5C8ZIU5</accession>
<dbReference type="SUPFAM" id="SSF58104">
    <property type="entry name" value="Methyl-accepting chemotaxis protein (MCP) signaling domain"/>
    <property type="match status" value="1"/>
</dbReference>
<dbReference type="GO" id="GO:0007165">
    <property type="term" value="P:signal transduction"/>
    <property type="evidence" value="ECO:0007669"/>
    <property type="project" value="UniProtKB-KW"/>
</dbReference>
<dbReference type="GO" id="GO:0004888">
    <property type="term" value="F:transmembrane signaling receptor activity"/>
    <property type="evidence" value="ECO:0007669"/>
    <property type="project" value="InterPro"/>
</dbReference>
<keyword evidence="2" id="KW-1003">Cell membrane</keyword>
<sequence length="544" mass="55024">MEVITRVSPHRPPEDPVLRTLADLKVSTKLFAGFGVVCVLLAVVSGVSFVKLRAAQHDLSSVSTSVIPSVVASKDTALALMQVRLQLANLALVNDPAQVREAAAATESALTDLDAAWKAYLDSGPASSTEQQQAFATSLQQFESGVPTLVSLAKANDLAGFVQARNTTTTPAAKASLTAIKAVTRAEQDAADALAAKDEATYREAVAVLTTCTLLALALAGAIAVVVSRSITRPLRKVVEVMAGVATGRLDVRVGLDRKDEVGQLAASTDTSLDALASAMRDITTEASALATSATSLSSVSTQLASGAHEAATQSQVVAAASEEVSVSISTVAAAGEEMTAAIAQIATATSTASTKAACAVAAAGQAGSAIERLGVSSREIGDVVKLITTIAEQTNLLALNATIEAARAGEMGKGFAVVAGEVKELARQTAKATDDIVAKVSATQGDASAAAEAVLQIGGVIAEVDALQSTIAAAVEEQSATTSEMVRNVTEVSVGSGQISENIAGIAAGSEQNKDSAAHTADTAADLTAAASRLAELTSRFTV</sequence>
<dbReference type="PANTHER" id="PTHR32089">
    <property type="entry name" value="METHYL-ACCEPTING CHEMOTAXIS PROTEIN MCPB"/>
    <property type="match status" value="1"/>
</dbReference>
<evidence type="ECO:0000256" key="1">
    <source>
        <dbReference type="ARBA" id="ARBA00004429"/>
    </source>
</evidence>
<comment type="similarity">
    <text evidence="10">Belongs to the methyl-accepting chemotaxis (MCP) protein family.</text>
</comment>
<evidence type="ECO:0000313" key="16">
    <source>
        <dbReference type="Proteomes" id="UP000321234"/>
    </source>
</evidence>
<dbReference type="AlphaFoldDB" id="A0A5C8ZIU5"/>
<dbReference type="Pfam" id="PF00672">
    <property type="entry name" value="HAMP"/>
    <property type="match status" value="1"/>
</dbReference>
<feature type="transmembrane region" description="Helical" evidence="12">
    <location>
        <begin position="206"/>
        <end position="227"/>
    </location>
</feature>